<keyword evidence="5" id="KW-0812">Transmembrane</keyword>
<feature type="transmembrane region" description="Helical" evidence="5">
    <location>
        <begin position="341"/>
        <end position="361"/>
    </location>
</feature>
<evidence type="ECO:0000256" key="1">
    <source>
        <dbReference type="ARBA" id="ARBA00006442"/>
    </source>
</evidence>
<proteinExistence type="inferred from homology"/>
<evidence type="ECO:0000313" key="8">
    <source>
        <dbReference type="Proteomes" id="UP000292702"/>
    </source>
</evidence>
<dbReference type="AlphaFoldDB" id="A0A4R0RMX1"/>
<keyword evidence="8" id="KW-1185">Reference proteome</keyword>
<dbReference type="OrthoDB" id="202203at2759"/>
<dbReference type="PANTHER" id="PTHR43735">
    <property type="entry name" value="APOPTOSIS-INDUCING FACTOR 1"/>
    <property type="match status" value="1"/>
</dbReference>
<dbReference type="PANTHER" id="PTHR43735:SF3">
    <property type="entry name" value="FERROPTOSIS SUPPRESSOR PROTEIN 1"/>
    <property type="match status" value="1"/>
</dbReference>
<evidence type="ECO:0000259" key="6">
    <source>
        <dbReference type="Pfam" id="PF07992"/>
    </source>
</evidence>
<dbReference type="GO" id="GO:0050660">
    <property type="term" value="F:flavin adenine dinucleotide binding"/>
    <property type="evidence" value="ECO:0007669"/>
    <property type="project" value="TreeGrafter"/>
</dbReference>
<evidence type="ECO:0000256" key="3">
    <source>
        <dbReference type="ARBA" id="ARBA00022827"/>
    </source>
</evidence>
<dbReference type="InterPro" id="IPR023753">
    <property type="entry name" value="FAD/NAD-binding_dom"/>
</dbReference>
<name>A0A4R0RMX1_9APHY</name>
<dbReference type="InterPro" id="IPR036188">
    <property type="entry name" value="FAD/NAD-bd_sf"/>
</dbReference>
<gene>
    <name evidence="7" type="ORF">EIP91_005118</name>
</gene>
<evidence type="ECO:0000256" key="2">
    <source>
        <dbReference type="ARBA" id="ARBA00022630"/>
    </source>
</evidence>
<keyword evidence="3" id="KW-0274">FAD</keyword>
<feature type="domain" description="FAD/NAD(P)-binding" evidence="6">
    <location>
        <begin position="12"/>
        <end position="295"/>
    </location>
</feature>
<organism evidence="7 8">
    <name type="scientific">Steccherinum ochraceum</name>
    <dbReference type="NCBI Taxonomy" id="92696"/>
    <lineage>
        <taxon>Eukaryota</taxon>
        <taxon>Fungi</taxon>
        <taxon>Dikarya</taxon>
        <taxon>Basidiomycota</taxon>
        <taxon>Agaricomycotina</taxon>
        <taxon>Agaricomycetes</taxon>
        <taxon>Polyporales</taxon>
        <taxon>Steccherinaceae</taxon>
        <taxon>Steccherinum</taxon>
    </lineage>
</organism>
<dbReference type="PRINTS" id="PR00411">
    <property type="entry name" value="PNDRDTASEI"/>
</dbReference>
<dbReference type="GO" id="GO:0005737">
    <property type="term" value="C:cytoplasm"/>
    <property type="evidence" value="ECO:0007669"/>
    <property type="project" value="TreeGrafter"/>
</dbReference>
<keyword evidence="2" id="KW-0285">Flavoprotein</keyword>
<dbReference type="Proteomes" id="UP000292702">
    <property type="component" value="Unassembled WGS sequence"/>
</dbReference>
<dbReference type="PRINTS" id="PR00368">
    <property type="entry name" value="FADPNR"/>
</dbReference>
<sequence>MASKKSDDRKIILIVGGGGYGGVLAHELSAKLDASLYSLVVVNPRPYYIHYVAAARFSASSVGNIEDRALVSYDRLFVNGNGTLVQGKVTSIHESEKGRGGHVELDNGETLPYDTLILAPGSKWPGPLGYPDDDAGLRSQLKEWRSKFAAAKEIAVVGGGAVGIELSGELRDAFPSKKIYLVHAESQLLNAAYPDKFRSYIATKVTKHNIELILGDKLEVPSEGTVGVQTKNGRSLPNVDLVVPAFGPQPNTAFISTLDPSILTSRGLVKVNPTLEVQNHPGVFALGDVLDLPEQKQLGKNGWQTPVVAANLLSFLAGQPLKKLYKSPAEMIVIPVTKTDGASYFGILWGIMLGGWVTSLIKGDLIIGMYRKKFGHAS</sequence>
<dbReference type="STRING" id="92696.A0A4R0RMX1"/>
<dbReference type="SUPFAM" id="SSF51905">
    <property type="entry name" value="FAD/NAD(P)-binding domain"/>
    <property type="match status" value="1"/>
</dbReference>
<keyword evidence="5" id="KW-0472">Membrane</keyword>
<comment type="similarity">
    <text evidence="1">Belongs to the FAD-dependent oxidoreductase family.</text>
</comment>
<evidence type="ECO:0000256" key="5">
    <source>
        <dbReference type="SAM" id="Phobius"/>
    </source>
</evidence>
<keyword evidence="5" id="KW-1133">Transmembrane helix</keyword>
<accession>A0A4R0RMX1</accession>
<dbReference type="EMBL" id="RWJN01000282">
    <property type="protein sequence ID" value="TCD63674.1"/>
    <property type="molecule type" value="Genomic_DNA"/>
</dbReference>
<evidence type="ECO:0000313" key="7">
    <source>
        <dbReference type="EMBL" id="TCD63674.1"/>
    </source>
</evidence>
<dbReference type="Gene3D" id="3.50.50.100">
    <property type="match status" value="1"/>
</dbReference>
<reference evidence="7 8" key="1">
    <citation type="submission" date="2018-11" db="EMBL/GenBank/DDBJ databases">
        <title>Genome assembly of Steccherinum ochraceum LE-BIN_3174, the white-rot fungus of the Steccherinaceae family (The Residual Polyporoid clade, Polyporales, Basidiomycota).</title>
        <authorList>
            <person name="Fedorova T.V."/>
            <person name="Glazunova O.A."/>
            <person name="Landesman E.O."/>
            <person name="Moiseenko K.V."/>
            <person name="Psurtseva N.V."/>
            <person name="Savinova O.S."/>
            <person name="Shakhova N.V."/>
            <person name="Tyazhelova T.V."/>
            <person name="Vasina D.V."/>
        </authorList>
    </citation>
    <scope>NUCLEOTIDE SEQUENCE [LARGE SCALE GENOMIC DNA]</scope>
    <source>
        <strain evidence="7 8">LE-BIN_3174</strain>
    </source>
</reference>
<protein>
    <recommendedName>
        <fullName evidence="6">FAD/NAD(P)-binding domain-containing protein</fullName>
    </recommendedName>
</protein>
<keyword evidence="4" id="KW-0560">Oxidoreductase</keyword>
<dbReference type="GO" id="GO:0004174">
    <property type="term" value="F:electron-transferring-flavoprotein dehydrogenase activity"/>
    <property type="evidence" value="ECO:0007669"/>
    <property type="project" value="TreeGrafter"/>
</dbReference>
<dbReference type="Pfam" id="PF07992">
    <property type="entry name" value="Pyr_redox_2"/>
    <property type="match status" value="1"/>
</dbReference>
<comment type="caution">
    <text evidence="7">The sequence shown here is derived from an EMBL/GenBank/DDBJ whole genome shotgun (WGS) entry which is preliminary data.</text>
</comment>
<evidence type="ECO:0000256" key="4">
    <source>
        <dbReference type="ARBA" id="ARBA00023002"/>
    </source>
</evidence>